<keyword evidence="3" id="KW-1185">Reference proteome</keyword>
<evidence type="ECO:0000313" key="3">
    <source>
        <dbReference type="Proteomes" id="UP000652430"/>
    </source>
</evidence>
<comment type="caution">
    <text evidence="2">The sequence shown here is derived from an EMBL/GenBank/DDBJ whole genome shotgun (WGS) entry which is preliminary data.</text>
</comment>
<gene>
    <name evidence="2" type="ORF">GCM10008023_03410</name>
</gene>
<proteinExistence type="predicted"/>
<dbReference type="Gene3D" id="3.90.1570.10">
    <property type="entry name" value="tt1808, chain A"/>
    <property type="match status" value="1"/>
</dbReference>
<feature type="domain" description="Putative restriction endonuclease" evidence="1">
    <location>
        <begin position="19"/>
        <end position="185"/>
    </location>
</feature>
<dbReference type="InterPro" id="IPR011335">
    <property type="entry name" value="Restrct_endonuc-II-like"/>
</dbReference>
<dbReference type="Proteomes" id="UP000652430">
    <property type="component" value="Unassembled WGS sequence"/>
</dbReference>
<reference evidence="3" key="1">
    <citation type="journal article" date="2019" name="Int. J. Syst. Evol. Microbiol.">
        <title>The Global Catalogue of Microorganisms (GCM) 10K type strain sequencing project: providing services to taxonomists for standard genome sequencing and annotation.</title>
        <authorList>
            <consortium name="The Broad Institute Genomics Platform"/>
            <consortium name="The Broad Institute Genome Sequencing Center for Infectious Disease"/>
            <person name="Wu L."/>
            <person name="Ma J."/>
        </authorList>
    </citation>
    <scope>NUCLEOTIDE SEQUENCE [LARGE SCALE GENOMIC DNA]</scope>
    <source>
        <strain evidence="3">CGMCC 1.8957</strain>
    </source>
</reference>
<accession>A0ABQ3L8V4</accession>
<sequence>MSDAPPLNTAPLPVRLRAEDYLLLHQAGAFAPYTRTELIDGGVYFVNAQHRPHALAKIELYDAIRAALRAIGSPLRPLVEASIALSGHDVPEPDIVLTSEPRGEGFVPLLSVHLVIEVSDTTMRSDIRRKVASYARAAMPEYWVVDIKARTIHQMWSPTGDIYAERCAVAFGDIIAAATIVGLSVDTANL</sequence>
<protein>
    <recommendedName>
        <fullName evidence="1">Putative restriction endonuclease domain-containing protein</fullName>
    </recommendedName>
</protein>
<dbReference type="RefSeq" id="WP_189674854.1">
    <property type="nucleotide sequence ID" value="NZ_BNAQ01000001.1"/>
</dbReference>
<dbReference type="InterPro" id="IPR012296">
    <property type="entry name" value="Nuclease_put_TT1808"/>
</dbReference>
<evidence type="ECO:0000259" key="1">
    <source>
        <dbReference type="Pfam" id="PF05685"/>
    </source>
</evidence>
<organism evidence="2 3">
    <name type="scientific">Sphingomonas glacialis</name>
    <dbReference type="NCBI Taxonomy" id="658225"/>
    <lineage>
        <taxon>Bacteria</taxon>
        <taxon>Pseudomonadati</taxon>
        <taxon>Pseudomonadota</taxon>
        <taxon>Alphaproteobacteria</taxon>
        <taxon>Sphingomonadales</taxon>
        <taxon>Sphingomonadaceae</taxon>
        <taxon>Sphingomonas</taxon>
    </lineage>
</organism>
<dbReference type="PANTHER" id="PTHR35400">
    <property type="entry name" value="SLR1083 PROTEIN"/>
    <property type="match status" value="1"/>
</dbReference>
<name>A0ABQ3L8V4_9SPHN</name>
<dbReference type="Pfam" id="PF05685">
    <property type="entry name" value="Uma2"/>
    <property type="match status" value="1"/>
</dbReference>
<dbReference type="CDD" id="cd06260">
    <property type="entry name" value="DUF820-like"/>
    <property type="match status" value="1"/>
</dbReference>
<dbReference type="PANTHER" id="PTHR35400:SF3">
    <property type="entry name" value="SLL1072 PROTEIN"/>
    <property type="match status" value="1"/>
</dbReference>
<dbReference type="SUPFAM" id="SSF52980">
    <property type="entry name" value="Restriction endonuclease-like"/>
    <property type="match status" value="1"/>
</dbReference>
<evidence type="ECO:0000313" key="2">
    <source>
        <dbReference type="EMBL" id="GHH08274.1"/>
    </source>
</evidence>
<dbReference type="EMBL" id="BNAQ01000001">
    <property type="protein sequence ID" value="GHH08274.1"/>
    <property type="molecule type" value="Genomic_DNA"/>
</dbReference>
<dbReference type="InterPro" id="IPR008538">
    <property type="entry name" value="Uma2"/>
</dbReference>